<reference evidence="2" key="1">
    <citation type="submission" date="2022-11" db="UniProtKB">
        <authorList>
            <consortium name="WormBaseParasite"/>
        </authorList>
    </citation>
    <scope>IDENTIFICATION</scope>
</reference>
<accession>A0AC34QRN5</accession>
<dbReference type="Proteomes" id="UP000887576">
    <property type="component" value="Unplaced"/>
</dbReference>
<protein>
    <submittedName>
        <fullName evidence="2">Uncharacterized protein</fullName>
    </submittedName>
</protein>
<evidence type="ECO:0000313" key="1">
    <source>
        <dbReference type="Proteomes" id="UP000887576"/>
    </source>
</evidence>
<evidence type="ECO:0000313" key="2">
    <source>
        <dbReference type="WBParaSite" id="JU765_v2.g1858.t1"/>
    </source>
</evidence>
<sequence>MQLDSEDEMMRNMSNRYTFAHCEYNFTGEFDLRYCGTRILNENYAFRILKPGNKDANCVDLYQKIKCGTIKSIHDFDHILKNESYPYKKTVKCEGVMKNSISNIKTQSRPFSIVPNETFLELLNETNPQHVQAQDLIGFCPKCEVLTRQFRFPNDNKCYVQIRTLEKGWPAFLEDCDDVGQILHASTQCEQAEEKVSNSTIIAPKSKS</sequence>
<name>A0AC34QRN5_9BILA</name>
<proteinExistence type="predicted"/>
<organism evidence="1 2">
    <name type="scientific">Panagrolaimus sp. JU765</name>
    <dbReference type="NCBI Taxonomy" id="591449"/>
    <lineage>
        <taxon>Eukaryota</taxon>
        <taxon>Metazoa</taxon>
        <taxon>Ecdysozoa</taxon>
        <taxon>Nematoda</taxon>
        <taxon>Chromadorea</taxon>
        <taxon>Rhabditida</taxon>
        <taxon>Tylenchina</taxon>
        <taxon>Panagrolaimomorpha</taxon>
        <taxon>Panagrolaimoidea</taxon>
        <taxon>Panagrolaimidae</taxon>
        <taxon>Panagrolaimus</taxon>
    </lineage>
</organism>
<dbReference type="WBParaSite" id="JU765_v2.g1858.t1">
    <property type="protein sequence ID" value="JU765_v2.g1858.t1"/>
    <property type="gene ID" value="JU765_v2.g1858"/>
</dbReference>